<dbReference type="SMART" id="SM00102">
    <property type="entry name" value="ADF"/>
    <property type="match status" value="1"/>
</dbReference>
<dbReference type="GO" id="GO:0030427">
    <property type="term" value="C:site of polarized growth"/>
    <property type="evidence" value="ECO:0007669"/>
    <property type="project" value="TreeGrafter"/>
</dbReference>
<feature type="compositionally biased region" description="Basic and acidic residues" evidence="6">
    <location>
        <begin position="143"/>
        <end position="162"/>
    </location>
</feature>
<dbReference type="PROSITE" id="PS51263">
    <property type="entry name" value="ADF_H"/>
    <property type="match status" value="2"/>
</dbReference>
<evidence type="ECO:0000313" key="9">
    <source>
        <dbReference type="Proteomes" id="UP000444721"/>
    </source>
</evidence>
<dbReference type="FunFam" id="3.40.20.10:FF:000018">
    <property type="entry name" value="Coactosin-like 1"/>
    <property type="match status" value="2"/>
</dbReference>
<dbReference type="VEuPathDB" id="AmoebaDB:NfTy_021380"/>
<dbReference type="GO" id="GO:0005884">
    <property type="term" value="C:actin filament"/>
    <property type="evidence" value="ECO:0007669"/>
    <property type="project" value="TreeGrafter"/>
</dbReference>
<comment type="caution">
    <text evidence="8">The sequence shown here is derived from an EMBL/GenBank/DDBJ whole genome shotgun (WGS) entry which is preliminary data.</text>
</comment>
<accession>A0A6A5C9C4</accession>
<keyword evidence="3" id="KW-0009">Actin-binding</keyword>
<dbReference type="Proteomes" id="UP000444721">
    <property type="component" value="Unassembled WGS sequence"/>
</dbReference>
<dbReference type="PANTHER" id="PTHR10829:SF25">
    <property type="entry name" value="DREBRIN-LIKE PROTEIN"/>
    <property type="match status" value="1"/>
</dbReference>
<reference evidence="8 9" key="1">
    <citation type="journal article" date="2019" name="Sci. Rep.">
        <title>Nanopore sequencing improves the draft genome of the human pathogenic amoeba Naegleria fowleri.</title>
        <authorList>
            <person name="Liechti N."/>
            <person name="Schurch N."/>
            <person name="Bruggmann R."/>
            <person name="Wittwer M."/>
        </authorList>
    </citation>
    <scope>NUCLEOTIDE SEQUENCE [LARGE SCALE GENOMIC DNA]</scope>
    <source>
        <strain evidence="8 9">ATCC 30894</strain>
    </source>
</reference>
<dbReference type="Pfam" id="PF00241">
    <property type="entry name" value="Cofilin_ADF"/>
    <property type="match status" value="2"/>
</dbReference>
<evidence type="ECO:0000256" key="4">
    <source>
        <dbReference type="ARBA" id="ARBA00023212"/>
    </source>
</evidence>
<dbReference type="GO" id="GO:0030833">
    <property type="term" value="P:regulation of actin filament polymerization"/>
    <property type="evidence" value="ECO:0007669"/>
    <property type="project" value="TreeGrafter"/>
</dbReference>
<evidence type="ECO:0000259" key="7">
    <source>
        <dbReference type="PROSITE" id="PS51263"/>
    </source>
</evidence>
<dbReference type="GO" id="GO:0030864">
    <property type="term" value="C:cortical actin cytoskeleton"/>
    <property type="evidence" value="ECO:0007669"/>
    <property type="project" value="TreeGrafter"/>
</dbReference>
<sequence>MNQLFAQWDSIQEAINDVRSDQTPTNWMVCGYVNGGIKELELKGKGEGGVNEMREQFKANNGYYGLARIEEMIDSSLTIKFAFVKFVGNEMKPMLRAGITPQVGEITTRFKPYHVDMYITEVDEISQDIVEDLVGKASMSRTKVMEKHEGEKIQRDNEERQARRNVSSSGLSPTATSSSATTTTTTSTATTTTSSPKPVRSQSTIPRSPATQSSSPSAGGELEFENLEEIQQAIRDVRSDQTDTNWMAVTYVPNSKTKMHLLGSGNGGVEEMKSQWSSNGVYFGLVRVTEIIDESETVKFVLVHMLGDSTPMMLKARVSTHKGQVEALLQPYHVTLFATNVDEITQDEISTLVAKASQSYKWEIKK</sequence>
<dbReference type="CDD" id="cd11282">
    <property type="entry name" value="ADF_coactosin_like"/>
    <property type="match status" value="2"/>
</dbReference>
<keyword evidence="2" id="KW-0963">Cytoplasm</keyword>
<dbReference type="Gene3D" id="3.40.20.10">
    <property type="entry name" value="Severin"/>
    <property type="match status" value="2"/>
</dbReference>
<comment type="subcellular location">
    <subcellularLocation>
        <location evidence="1">Cytoplasm</location>
        <location evidence="1">Cytoskeleton</location>
    </subcellularLocation>
</comment>
<dbReference type="SUPFAM" id="SSF55753">
    <property type="entry name" value="Actin depolymerizing proteins"/>
    <property type="match status" value="2"/>
</dbReference>
<feature type="compositionally biased region" description="Low complexity" evidence="6">
    <location>
        <begin position="167"/>
        <end position="195"/>
    </location>
</feature>
<evidence type="ECO:0000256" key="5">
    <source>
        <dbReference type="ARBA" id="ARBA00038052"/>
    </source>
</evidence>
<feature type="domain" description="ADF-H" evidence="7">
    <location>
        <begin position="221"/>
        <end position="354"/>
    </location>
</feature>
<dbReference type="InterPro" id="IPR029006">
    <property type="entry name" value="ADF-H/Gelsolin-like_dom_sf"/>
</dbReference>
<evidence type="ECO:0000256" key="3">
    <source>
        <dbReference type="ARBA" id="ARBA00023203"/>
    </source>
</evidence>
<protein>
    <recommendedName>
        <fullName evidence="7">ADF-H domain-containing protein</fullName>
    </recommendedName>
</protein>
<dbReference type="VEuPathDB" id="AmoebaDB:NF0040520"/>
<organism evidence="8 9">
    <name type="scientific">Naegleria fowleri</name>
    <name type="common">Brain eating amoeba</name>
    <dbReference type="NCBI Taxonomy" id="5763"/>
    <lineage>
        <taxon>Eukaryota</taxon>
        <taxon>Discoba</taxon>
        <taxon>Heterolobosea</taxon>
        <taxon>Tetramitia</taxon>
        <taxon>Eutetramitia</taxon>
        <taxon>Vahlkampfiidae</taxon>
        <taxon>Naegleria</taxon>
    </lineage>
</organism>
<feature type="region of interest" description="Disordered" evidence="6">
    <location>
        <begin position="140"/>
        <end position="220"/>
    </location>
</feature>
<dbReference type="RefSeq" id="XP_044566602.1">
    <property type="nucleotide sequence ID" value="XM_044702194.1"/>
</dbReference>
<comment type="similarity">
    <text evidence="5">Belongs to the actin-binding proteins ADF family. Coactosin subfamily.</text>
</comment>
<keyword evidence="4" id="KW-0206">Cytoskeleton</keyword>
<name>A0A6A5C9C4_NAEFO</name>
<evidence type="ECO:0000313" key="8">
    <source>
        <dbReference type="EMBL" id="KAF0981889.1"/>
    </source>
</evidence>
<dbReference type="AlphaFoldDB" id="A0A6A5C9C4"/>
<dbReference type="OMA" id="QPYHVDI"/>
<keyword evidence="9" id="KW-1185">Reference proteome</keyword>
<feature type="compositionally biased region" description="Polar residues" evidence="6">
    <location>
        <begin position="200"/>
        <end position="217"/>
    </location>
</feature>
<evidence type="ECO:0000256" key="1">
    <source>
        <dbReference type="ARBA" id="ARBA00004245"/>
    </source>
</evidence>
<dbReference type="PANTHER" id="PTHR10829">
    <property type="entry name" value="CORTACTIN AND DREBRIN"/>
    <property type="match status" value="1"/>
</dbReference>
<dbReference type="VEuPathDB" id="AmoebaDB:FDP41_011750"/>
<proteinExistence type="inferred from homology"/>
<dbReference type="OrthoDB" id="20822at2759"/>
<evidence type="ECO:0000256" key="6">
    <source>
        <dbReference type="SAM" id="MobiDB-lite"/>
    </source>
</evidence>
<dbReference type="GO" id="GO:0051015">
    <property type="term" value="F:actin filament binding"/>
    <property type="evidence" value="ECO:0007669"/>
    <property type="project" value="TreeGrafter"/>
</dbReference>
<feature type="domain" description="ADF-H" evidence="7">
    <location>
        <begin position="2"/>
        <end position="135"/>
    </location>
</feature>
<dbReference type="GeneID" id="68118965"/>
<dbReference type="InterPro" id="IPR002108">
    <property type="entry name" value="ADF-H"/>
</dbReference>
<dbReference type="EMBL" id="VFQX01000012">
    <property type="protein sequence ID" value="KAF0981889.1"/>
    <property type="molecule type" value="Genomic_DNA"/>
</dbReference>
<gene>
    <name evidence="8" type="ORF">FDP41_011750</name>
</gene>
<evidence type="ECO:0000256" key="2">
    <source>
        <dbReference type="ARBA" id="ARBA00022490"/>
    </source>
</evidence>